<dbReference type="OrthoDB" id="6198200at2"/>
<dbReference type="Proteomes" id="UP000184600">
    <property type="component" value="Unassembled WGS sequence"/>
</dbReference>
<dbReference type="AlphaFoldDB" id="A0A1M7YWC5"/>
<name>A0A1M7YWC5_9VIBR</name>
<dbReference type="STRING" id="1117707.VQ7734_02592"/>
<reference evidence="2" key="1">
    <citation type="submission" date="2016-12" db="EMBL/GenBank/DDBJ databases">
        <authorList>
            <person name="Rodrigo-Torres L."/>
            <person name="Arahal R.D."/>
            <person name="Lucena T."/>
        </authorList>
    </citation>
    <scope>NUCLEOTIDE SEQUENCE [LARGE SCALE GENOMIC DNA]</scope>
</reference>
<gene>
    <name evidence="1" type="ORF">VQ7734_02592</name>
</gene>
<protein>
    <submittedName>
        <fullName evidence="1">Uncharacterized protein</fullName>
    </submittedName>
</protein>
<evidence type="ECO:0000313" key="1">
    <source>
        <dbReference type="EMBL" id="SHO56823.1"/>
    </source>
</evidence>
<dbReference type="RefSeq" id="WP_143169321.1">
    <property type="nucleotide sequence ID" value="NZ_AP024897.1"/>
</dbReference>
<keyword evidence="2" id="KW-1185">Reference proteome</keyword>
<accession>A0A1M7YWC5</accession>
<sequence>MNDLKREYSGERLRVVHCEGAIESFRDALTKVAPYKRKPTLVMHMVRQIETLANLGRLSGLHFPKEAELPNGSHFYALKRIPVRGYCWFSKKYPRTVYISHYVFKSRDKLSDQDRHRVIASWRNTEG</sequence>
<proteinExistence type="predicted"/>
<organism evidence="1 2">
    <name type="scientific">Vibrio quintilis</name>
    <dbReference type="NCBI Taxonomy" id="1117707"/>
    <lineage>
        <taxon>Bacteria</taxon>
        <taxon>Pseudomonadati</taxon>
        <taxon>Pseudomonadota</taxon>
        <taxon>Gammaproteobacteria</taxon>
        <taxon>Vibrionales</taxon>
        <taxon>Vibrionaceae</taxon>
        <taxon>Vibrio</taxon>
    </lineage>
</organism>
<dbReference type="EMBL" id="FRFG01000028">
    <property type="protein sequence ID" value="SHO56823.1"/>
    <property type="molecule type" value="Genomic_DNA"/>
</dbReference>
<evidence type="ECO:0000313" key="2">
    <source>
        <dbReference type="Proteomes" id="UP000184600"/>
    </source>
</evidence>